<dbReference type="Proteomes" id="UP001303473">
    <property type="component" value="Unassembled WGS sequence"/>
</dbReference>
<evidence type="ECO:0000259" key="2">
    <source>
        <dbReference type="Pfam" id="PF13243"/>
    </source>
</evidence>
<organism evidence="3 4">
    <name type="scientific">Diplogelasinospora grovesii</name>
    <dbReference type="NCBI Taxonomy" id="303347"/>
    <lineage>
        <taxon>Eukaryota</taxon>
        <taxon>Fungi</taxon>
        <taxon>Dikarya</taxon>
        <taxon>Ascomycota</taxon>
        <taxon>Pezizomycotina</taxon>
        <taxon>Sordariomycetes</taxon>
        <taxon>Sordariomycetidae</taxon>
        <taxon>Sordariales</taxon>
        <taxon>Diplogelasinosporaceae</taxon>
        <taxon>Diplogelasinospora</taxon>
    </lineage>
</organism>
<dbReference type="GO" id="GO:0016104">
    <property type="term" value="P:triterpenoid biosynthetic process"/>
    <property type="evidence" value="ECO:0007669"/>
    <property type="project" value="InterPro"/>
</dbReference>
<gene>
    <name evidence="3" type="ORF">QBC46DRAFT_368122</name>
</gene>
<keyword evidence="1" id="KW-0677">Repeat</keyword>
<accession>A0AAN6RYH9</accession>
<dbReference type="Gene3D" id="1.50.10.20">
    <property type="match status" value="1"/>
</dbReference>
<reference evidence="4" key="1">
    <citation type="journal article" date="2023" name="Mol. Phylogenet. Evol.">
        <title>Genome-scale phylogeny and comparative genomics of the fungal order Sordariales.</title>
        <authorList>
            <person name="Hensen N."/>
            <person name="Bonometti L."/>
            <person name="Westerberg I."/>
            <person name="Brannstrom I.O."/>
            <person name="Guillou S."/>
            <person name="Cros-Aarteil S."/>
            <person name="Calhoun S."/>
            <person name="Haridas S."/>
            <person name="Kuo A."/>
            <person name="Mondo S."/>
            <person name="Pangilinan J."/>
            <person name="Riley R."/>
            <person name="LaButti K."/>
            <person name="Andreopoulos B."/>
            <person name="Lipzen A."/>
            <person name="Chen C."/>
            <person name="Yan M."/>
            <person name="Daum C."/>
            <person name="Ng V."/>
            <person name="Clum A."/>
            <person name="Steindorff A."/>
            <person name="Ohm R.A."/>
            <person name="Martin F."/>
            <person name="Silar P."/>
            <person name="Natvig D.O."/>
            <person name="Lalanne C."/>
            <person name="Gautier V."/>
            <person name="Ament-Velasquez S.L."/>
            <person name="Kruys A."/>
            <person name="Hutchinson M.I."/>
            <person name="Powell A.J."/>
            <person name="Barry K."/>
            <person name="Miller A.N."/>
            <person name="Grigoriev I.V."/>
            <person name="Debuchy R."/>
            <person name="Gladieux P."/>
            <person name="Hiltunen Thoren M."/>
            <person name="Johannesson H."/>
        </authorList>
    </citation>
    <scope>NUCLEOTIDE SEQUENCE [LARGE SCALE GENOMIC DNA]</scope>
    <source>
        <strain evidence="4">CBS 340.73</strain>
    </source>
</reference>
<protein>
    <submittedName>
        <fullName evidence="3">Terpenoid cyclases/protein prenyltransferase alpha-alpha toroid</fullName>
    </submittedName>
</protein>
<feature type="domain" description="Squalene cyclase C-terminal" evidence="2">
    <location>
        <begin position="1"/>
        <end position="273"/>
    </location>
</feature>
<dbReference type="SUPFAM" id="SSF48239">
    <property type="entry name" value="Terpenoid cyclases/Protein prenyltransferases"/>
    <property type="match status" value="1"/>
</dbReference>
<evidence type="ECO:0000313" key="4">
    <source>
        <dbReference type="Proteomes" id="UP001303473"/>
    </source>
</evidence>
<dbReference type="PANTHER" id="PTHR11764">
    <property type="entry name" value="TERPENE CYCLASE/MUTASE FAMILY MEMBER"/>
    <property type="match status" value="1"/>
</dbReference>
<dbReference type="InterPro" id="IPR008930">
    <property type="entry name" value="Terpenoid_cyclase/PrenylTrfase"/>
</dbReference>
<comment type="caution">
    <text evidence="3">The sequence shown here is derived from an EMBL/GenBank/DDBJ whole genome shotgun (WGS) entry which is preliminary data.</text>
</comment>
<dbReference type="GO" id="GO:0005811">
    <property type="term" value="C:lipid droplet"/>
    <property type="evidence" value="ECO:0007669"/>
    <property type="project" value="InterPro"/>
</dbReference>
<dbReference type="AlphaFoldDB" id="A0AAN6RYH9"/>
<evidence type="ECO:0000313" key="3">
    <source>
        <dbReference type="EMBL" id="KAK3934577.1"/>
    </source>
</evidence>
<sequence length="293" mass="32667">MDDSCAVMLGLLKTDPALLGTGAVRRALRWIMGMQNRDGGWGAFDTENDWRFLNKMPFSDMDSMCDPSTADVTGRVLECFGLILSRPKGFSIDDDPGLASQMRSSCGRALRYVLDDQKPWGAWWGRWGVNYIYGTSNVLGGLHYFCKDGDDRSRSAVDRAIVWMQSVQNTDGGWGESPKSYSDAGQAGVGPSTAVQTAWGLIALLNYLPSSDKSVERGVQWLVREQVPVGSDSTRGTWHIGAQFTATGFPDHLYLEYDYYRLYFPVMALGRYADKCRDLVKETPASYYMSICR</sequence>
<dbReference type="PANTHER" id="PTHR11764:SF82">
    <property type="entry name" value="TERPENE CYCLASE_MUTASE FAMILY MEMBER"/>
    <property type="match status" value="1"/>
</dbReference>
<name>A0AAN6RYH9_9PEZI</name>
<keyword evidence="4" id="KW-1185">Reference proteome</keyword>
<dbReference type="InterPro" id="IPR032696">
    <property type="entry name" value="SQ_cyclase_C"/>
</dbReference>
<dbReference type="Pfam" id="PF13243">
    <property type="entry name" value="SQHop_cyclase_C"/>
    <property type="match status" value="1"/>
</dbReference>
<dbReference type="EMBL" id="MU853977">
    <property type="protein sequence ID" value="KAK3934577.1"/>
    <property type="molecule type" value="Genomic_DNA"/>
</dbReference>
<proteinExistence type="predicted"/>
<dbReference type="GO" id="GO:0016866">
    <property type="term" value="F:intramolecular transferase activity"/>
    <property type="evidence" value="ECO:0007669"/>
    <property type="project" value="InterPro"/>
</dbReference>
<evidence type="ECO:0000256" key="1">
    <source>
        <dbReference type="ARBA" id="ARBA00022737"/>
    </source>
</evidence>
<dbReference type="InterPro" id="IPR018333">
    <property type="entry name" value="Squalene_cyclase"/>
</dbReference>